<name>A0A061SB88_9CHLO</name>
<accession>A0A061SB88</accession>
<dbReference type="AlphaFoldDB" id="A0A061SB88"/>
<protein>
    <submittedName>
        <fullName evidence="1">Uncharacterized protein</fullName>
    </submittedName>
</protein>
<organism evidence="1">
    <name type="scientific">Tetraselmis sp. GSL018</name>
    <dbReference type="NCBI Taxonomy" id="582737"/>
    <lineage>
        <taxon>Eukaryota</taxon>
        <taxon>Viridiplantae</taxon>
        <taxon>Chlorophyta</taxon>
        <taxon>core chlorophytes</taxon>
        <taxon>Chlorodendrophyceae</taxon>
        <taxon>Chlorodendrales</taxon>
        <taxon>Chlorodendraceae</taxon>
        <taxon>Tetraselmis</taxon>
    </lineage>
</organism>
<dbReference type="EMBL" id="GBEZ01003629">
    <property type="protein sequence ID" value="JAC81528.1"/>
    <property type="molecule type" value="Transcribed_RNA"/>
</dbReference>
<sequence length="51" mass="6184">MTSERHLQRRATKEFFAEEKFVVTWLPHFELPELLTRTSCAYSSGFCIWRF</sequence>
<evidence type="ECO:0000313" key="1">
    <source>
        <dbReference type="EMBL" id="JAC81528.1"/>
    </source>
</evidence>
<reference evidence="1" key="1">
    <citation type="submission" date="2014-05" db="EMBL/GenBank/DDBJ databases">
        <title>The transcriptome of the halophilic microalga Tetraselmis sp. GSL018 isolated from the Great Salt Lake, Utah.</title>
        <authorList>
            <person name="Jinkerson R.E."/>
            <person name="D'Adamo S."/>
            <person name="Posewitz M.C."/>
        </authorList>
    </citation>
    <scope>NUCLEOTIDE SEQUENCE</scope>
    <source>
        <strain evidence="1">GSL018</strain>
    </source>
</reference>
<proteinExistence type="predicted"/>
<gene>
    <name evidence="1" type="ORF">TSPGSL018_7722</name>
</gene>